<evidence type="ECO:0000313" key="2">
    <source>
        <dbReference type="Ensembl" id="ENSCUSP00005025647.1"/>
    </source>
</evidence>
<accession>A0A8C3V911</accession>
<feature type="region of interest" description="Disordered" evidence="1">
    <location>
        <begin position="40"/>
        <end position="92"/>
    </location>
</feature>
<dbReference type="Proteomes" id="UP000694563">
    <property type="component" value="Chromosome 27"/>
</dbReference>
<name>A0A8C3V911_CATUS</name>
<dbReference type="Ensembl" id="ENSCUST00005026559.1">
    <property type="protein sequence ID" value="ENSCUSP00005025647.1"/>
    <property type="gene ID" value="ENSCUSG00005015933.1"/>
</dbReference>
<dbReference type="AlphaFoldDB" id="A0A8C3V911"/>
<organism evidence="2 3">
    <name type="scientific">Catharus ustulatus</name>
    <name type="common">Russet-backed thrush</name>
    <name type="synonym">Hylocichla ustulatus</name>
    <dbReference type="NCBI Taxonomy" id="91951"/>
    <lineage>
        <taxon>Eukaryota</taxon>
        <taxon>Metazoa</taxon>
        <taxon>Chordata</taxon>
        <taxon>Craniata</taxon>
        <taxon>Vertebrata</taxon>
        <taxon>Euteleostomi</taxon>
        <taxon>Archelosauria</taxon>
        <taxon>Archosauria</taxon>
        <taxon>Dinosauria</taxon>
        <taxon>Saurischia</taxon>
        <taxon>Theropoda</taxon>
        <taxon>Coelurosauria</taxon>
        <taxon>Aves</taxon>
        <taxon>Neognathae</taxon>
        <taxon>Neoaves</taxon>
        <taxon>Telluraves</taxon>
        <taxon>Australaves</taxon>
        <taxon>Passeriformes</taxon>
        <taxon>Turdidae</taxon>
        <taxon>Catharus</taxon>
    </lineage>
</organism>
<feature type="compositionally biased region" description="Polar residues" evidence="1">
    <location>
        <begin position="40"/>
        <end position="53"/>
    </location>
</feature>
<reference evidence="2" key="3">
    <citation type="submission" date="2025-09" db="UniProtKB">
        <authorList>
            <consortium name="Ensembl"/>
        </authorList>
    </citation>
    <scope>IDENTIFICATION</scope>
</reference>
<reference evidence="2" key="1">
    <citation type="submission" date="2020-10" db="EMBL/GenBank/DDBJ databases">
        <title>Catharus ustulatus (Swainson's thrush) genome, bCatUst1, primary haplotype v2.</title>
        <authorList>
            <person name="Delmore K."/>
            <person name="Vafadar M."/>
            <person name="Formenti G."/>
            <person name="Chow W."/>
            <person name="Pelan S."/>
            <person name="Howe K."/>
            <person name="Rhie A."/>
            <person name="Mountcastle J."/>
            <person name="Haase B."/>
            <person name="Fedrigo O."/>
            <person name="Jarvis E.D."/>
        </authorList>
    </citation>
    <scope>NUCLEOTIDE SEQUENCE [LARGE SCALE GENOMIC DNA]</scope>
</reference>
<sequence>DPLSLEQFSFPRQDPCPLRKGSPGYLDLAVKDATAQWPVQQTSSHYWHSQKASSRPGFWVQPGKCRGRKTQSAAPRPLSPPGSTLLSESCQE</sequence>
<keyword evidence="3" id="KW-1185">Reference proteome</keyword>
<proteinExistence type="predicted"/>
<evidence type="ECO:0000313" key="3">
    <source>
        <dbReference type="Proteomes" id="UP000694563"/>
    </source>
</evidence>
<reference evidence="2" key="2">
    <citation type="submission" date="2025-08" db="UniProtKB">
        <authorList>
            <consortium name="Ensembl"/>
        </authorList>
    </citation>
    <scope>IDENTIFICATION</scope>
</reference>
<protein>
    <submittedName>
        <fullName evidence="2">Uncharacterized protein</fullName>
    </submittedName>
</protein>
<evidence type="ECO:0000256" key="1">
    <source>
        <dbReference type="SAM" id="MobiDB-lite"/>
    </source>
</evidence>
<feature type="compositionally biased region" description="Polar residues" evidence="1">
    <location>
        <begin position="81"/>
        <end position="92"/>
    </location>
</feature>